<evidence type="ECO:0000313" key="3">
    <source>
        <dbReference type="Proteomes" id="UP000001542"/>
    </source>
</evidence>
<dbReference type="KEGG" id="tva:4769343"/>
<dbReference type="Gene3D" id="3.80.10.10">
    <property type="entry name" value="Ribonuclease Inhibitor"/>
    <property type="match status" value="1"/>
</dbReference>
<dbReference type="VEuPathDB" id="TrichDB:TVAG_379720"/>
<dbReference type="eggNOG" id="KOG4242">
    <property type="taxonomic scope" value="Eukaryota"/>
</dbReference>
<dbReference type="RefSeq" id="XP_001323613.1">
    <property type="nucleotide sequence ID" value="XM_001323578.1"/>
</dbReference>
<proteinExistence type="predicted"/>
<reference evidence="2" key="2">
    <citation type="journal article" date="2007" name="Science">
        <title>Draft genome sequence of the sexually transmitted pathogen Trichomonas vaginalis.</title>
        <authorList>
            <person name="Carlton J.M."/>
            <person name="Hirt R.P."/>
            <person name="Silva J.C."/>
            <person name="Delcher A.L."/>
            <person name="Schatz M."/>
            <person name="Zhao Q."/>
            <person name="Wortman J.R."/>
            <person name="Bidwell S.L."/>
            <person name="Alsmark U.C.M."/>
            <person name="Besteiro S."/>
            <person name="Sicheritz-Ponten T."/>
            <person name="Noel C.J."/>
            <person name="Dacks J.B."/>
            <person name="Foster P.G."/>
            <person name="Simillion C."/>
            <person name="Van de Peer Y."/>
            <person name="Miranda-Saavedra D."/>
            <person name="Barton G.J."/>
            <person name="Westrop G.D."/>
            <person name="Mueller S."/>
            <person name="Dessi D."/>
            <person name="Fiori P.L."/>
            <person name="Ren Q."/>
            <person name="Paulsen I."/>
            <person name="Zhang H."/>
            <person name="Bastida-Corcuera F.D."/>
            <person name="Simoes-Barbosa A."/>
            <person name="Brown M.T."/>
            <person name="Hayes R.D."/>
            <person name="Mukherjee M."/>
            <person name="Okumura C.Y."/>
            <person name="Schneider R."/>
            <person name="Smith A.J."/>
            <person name="Vanacova S."/>
            <person name="Villalvazo M."/>
            <person name="Haas B.J."/>
            <person name="Pertea M."/>
            <person name="Feldblyum T.V."/>
            <person name="Utterback T.R."/>
            <person name="Shu C.L."/>
            <person name="Osoegawa K."/>
            <person name="de Jong P.J."/>
            <person name="Hrdy I."/>
            <person name="Horvathova L."/>
            <person name="Zubacova Z."/>
            <person name="Dolezal P."/>
            <person name="Malik S.B."/>
            <person name="Logsdon J.M. Jr."/>
            <person name="Henze K."/>
            <person name="Gupta A."/>
            <person name="Wang C.C."/>
            <person name="Dunne R.L."/>
            <person name="Upcroft J.A."/>
            <person name="Upcroft P."/>
            <person name="White O."/>
            <person name="Salzberg S.L."/>
            <person name="Tang P."/>
            <person name="Chiu C.-H."/>
            <person name="Lee Y.-S."/>
            <person name="Embley T.M."/>
            <person name="Coombs G.H."/>
            <person name="Mottram J.C."/>
            <person name="Tachezy J."/>
            <person name="Fraser-Liggett C.M."/>
            <person name="Johnson P.J."/>
        </authorList>
    </citation>
    <scope>NUCLEOTIDE SEQUENCE [LARGE SCALE GENOMIC DNA]</scope>
    <source>
        <strain evidence="2">G3</strain>
    </source>
</reference>
<dbReference type="OMA" id="FHRISFT"/>
<dbReference type="Proteomes" id="UP000001542">
    <property type="component" value="Unassembled WGS sequence"/>
</dbReference>
<evidence type="ECO:0000313" key="2">
    <source>
        <dbReference type="EMBL" id="EAY11390.1"/>
    </source>
</evidence>
<organism evidence="2 3">
    <name type="scientific">Trichomonas vaginalis (strain ATCC PRA-98 / G3)</name>
    <dbReference type="NCBI Taxonomy" id="412133"/>
    <lineage>
        <taxon>Eukaryota</taxon>
        <taxon>Metamonada</taxon>
        <taxon>Parabasalia</taxon>
        <taxon>Trichomonadida</taxon>
        <taxon>Trichomonadidae</taxon>
        <taxon>Trichomonas</taxon>
    </lineage>
</organism>
<name>A2E7J7_TRIV3</name>
<dbReference type="SMR" id="A2E7J7"/>
<dbReference type="OrthoDB" id="120976at2759"/>
<accession>A2E7J7</accession>
<dbReference type="PANTHER" id="PTHR24112:SF66">
    <property type="entry name" value="LEUCINE-RICH REPEAT, ISOFORM F"/>
    <property type="match status" value="1"/>
</dbReference>
<dbReference type="GO" id="GO:0016477">
    <property type="term" value="P:cell migration"/>
    <property type="evidence" value="ECO:0000318"/>
    <property type="project" value="GO_Central"/>
</dbReference>
<keyword evidence="3" id="KW-1185">Reference proteome</keyword>
<sequence length="853" mass="97158">MQVPDKDYHLSLNEEQQMEKGVPENQRKIYLGFIANFSIDDKSYENGAVALSENMITFFQRTLFGKSLKRVLSIHFLQIKNLHVIDQNRVEIIADKSKILIKTQIALKFSRQILKNFVYNLPFLPPEKRFAFTAYDYNQFPRIEPNLSASQAFQLTLNSYKAFYNTEYQHEFVQYFDTLMSTQSPIFDFNDMPIALIDSNFHKNTDFRSLFQTIRYCPFTFGIFCSDLSRPDIITNSVRSFASNSNIMIFRASNCKISHGLADLAKIMNSHAETNLLYLDLSGNPLEDVAPFFQAISNYTRSLASLRFENCNFHDAELTVLFTSLTNNKYIRGIRQICLSGNTFGISSTDAFLKFVRSLNEFNITNLKKLTLGPLPNPVPILRSIADLSKHLSVLHLYDVKFTDQALLELCKFTETASLADFDLTKCDLSAEKIVVIIQSIGRNHNYQNIRLGFNEMKITGQKMKFVIKEISEKIGDRLIGLRLNKNHCNEKDLTTLIRAYPSLPNLMFLSFNNNLKHGMPNLSYRLVYLISKQNLISLELKGSKSYCLQEELIPLLCSLQTNKALQALDISGHQIGSYGMQICTNVIRTNKALRRLHIDGTGSKFRFIRHFYKFVVQSSTLVECPFPIKDITREISIRESIGRATKKITKIQLIVSQKLLQNRHSQGISSYTLMGDPDLSKIGSMIKDDLIEALGELPKSDKSVKVNFGLPMPSEADHFSQSSIKQQRLALYNSLMIDDDSRRQNPQKEENNDFITIDEVMENPTLRSEFDSSEASMSTSEYNTQVKGGFIFDIPDEPESSSCWTPEEGASITNEEETEDSIYTSPPKTPEKPANGPSAFVIDMDFDDGADF</sequence>
<dbReference type="AlphaFoldDB" id="A2E7J7"/>
<dbReference type="PANTHER" id="PTHR24112">
    <property type="entry name" value="LEUCINE-RICH REPEAT, ISOFORM F-RELATED"/>
    <property type="match status" value="1"/>
</dbReference>
<dbReference type="GO" id="GO:0030027">
    <property type="term" value="C:lamellipodium"/>
    <property type="evidence" value="ECO:0000318"/>
    <property type="project" value="GO_Central"/>
</dbReference>
<feature type="region of interest" description="Disordered" evidence="1">
    <location>
        <begin position="796"/>
        <end position="853"/>
    </location>
</feature>
<reference evidence="2" key="1">
    <citation type="submission" date="2006-10" db="EMBL/GenBank/DDBJ databases">
        <authorList>
            <person name="Amadeo P."/>
            <person name="Zhao Q."/>
            <person name="Wortman J."/>
            <person name="Fraser-Liggett C."/>
            <person name="Carlton J."/>
        </authorList>
    </citation>
    <scope>NUCLEOTIDE SEQUENCE</scope>
    <source>
        <strain evidence="2">G3</strain>
    </source>
</reference>
<gene>
    <name evidence="2" type="ORF">TVAG_379720</name>
</gene>
<dbReference type="EMBL" id="DS113320">
    <property type="protein sequence ID" value="EAY11390.1"/>
    <property type="molecule type" value="Genomic_DNA"/>
</dbReference>
<protein>
    <submittedName>
        <fullName evidence="2">Leucine Rich Repeat family protein</fullName>
    </submittedName>
</protein>
<dbReference type="STRING" id="5722.A2E7J7"/>
<dbReference type="GO" id="GO:0005886">
    <property type="term" value="C:plasma membrane"/>
    <property type="evidence" value="ECO:0000318"/>
    <property type="project" value="GO_Central"/>
</dbReference>
<dbReference type="VEuPathDB" id="TrichDB:TVAGG3_0339810"/>
<evidence type="ECO:0000256" key="1">
    <source>
        <dbReference type="SAM" id="MobiDB-lite"/>
    </source>
</evidence>
<dbReference type="InterPro" id="IPR051279">
    <property type="entry name" value="PP1-Reg/Actin-Interact_Protein"/>
</dbReference>
<dbReference type="InParanoid" id="A2E7J7"/>
<dbReference type="InterPro" id="IPR032675">
    <property type="entry name" value="LRR_dom_sf"/>
</dbReference>
<dbReference type="SUPFAM" id="SSF52047">
    <property type="entry name" value="RNI-like"/>
    <property type="match status" value="1"/>
</dbReference>
<dbReference type="GO" id="GO:0034315">
    <property type="term" value="P:regulation of Arp2/3 complex-mediated actin nucleation"/>
    <property type="evidence" value="ECO:0000318"/>
    <property type="project" value="GO_Central"/>
</dbReference>